<sequence length="744" mass="80515" precursor="true">MSRLVVAVGFLLLTSPAFAADLAKGGKSLATIVINPGDTPKAKSKVKALATGDAVAAQLLADWLGKMVGAPTPVQNSAPAAGTPIYVGRAAVAAGLKLDDIDSRTKEGVRIVVEANRVLIAGQSDAATLKAVCRFLEHLGCRYFMDTPLGEVFPHTPDLTVAAVTITEKPGLLYRNPKGPTWPGGSWKSWNGAGGEDFAHAHSWGRYIPKGLFAEHPEYFAMGADGKRKDGDWLCTSNPGVRGVFAKNVVAAIKAGARNPSISPPDGRGYCQCPACKAQDDPKVIEPSSGSVAVSTRYADFFDDVARRVAKEAPDVILNFYVYADYTQPPTRTTKLAPNLCAVIAPIRYCRLHALGDPNCPSRKQAVDMIDGWARVAPRLGYYNYMYNLADATLPTFKFTPCRLEFPLLADRGLAFMTIEVLSNWHLYGPQIYLSLRMAYDPRLDPVALMDDYFTKFYGPAAAPMKAYWMGIDGATAVLPNHAGGFYGMSGVYTDEFVRACESRLKQASDAATGVYAERVALHAAGFQNVIDYRSINEAMARGDFRAAKTSYDRMTARIDVLSAKRHANPEYGTAYLRRFLSKAIDGGLTATAAPTRVVAVLPDRWKFAPDDKDDGEAKGFASPTHDDTRWRQVATYSNTLSGQGLEENTVLWYRTTVRVPVGKGSLALVFPEVDGPATVYVNGKAVEAEPILPNPKAVADVPRRAPFRVPPGDAVVAVRVDNRRISELFLGGILRPVVLVEAP</sequence>
<keyword evidence="2" id="KW-0732">Signal</keyword>
<proteinExistence type="predicted"/>
<feature type="chain" id="PRO_5021945925" evidence="2">
    <location>
        <begin position="20"/>
        <end position="744"/>
    </location>
</feature>
<dbReference type="InterPro" id="IPR029018">
    <property type="entry name" value="Hex-like_dom2"/>
</dbReference>
<dbReference type="KEGG" id="uli:ETAA1_40160"/>
<evidence type="ECO:0000313" key="3">
    <source>
        <dbReference type="EMBL" id="QDU22041.1"/>
    </source>
</evidence>
<dbReference type="Gene3D" id="2.60.120.260">
    <property type="entry name" value="Galactose-binding domain-like"/>
    <property type="match status" value="1"/>
</dbReference>
<dbReference type="EMBL" id="CP036273">
    <property type="protein sequence ID" value="QDU22041.1"/>
    <property type="molecule type" value="Genomic_DNA"/>
</dbReference>
<keyword evidence="4" id="KW-1185">Reference proteome</keyword>
<keyword evidence="1 3" id="KW-0378">Hydrolase</keyword>
<dbReference type="PANTHER" id="PTHR47406:SF2">
    <property type="entry name" value="ALPHA GLUCURONIDASE N-TERMINAL DOMAIN-CONTAINING PROTEIN"/>
    <property type="match status" value="1"/>
</dbReference>
<reference evidence="3 4" key="1">
    <citation type="submission" date="2019-02" db="EMBL/GenBank/DDBJ databases">
        <title>Deep-cultivation of Planctomycetes and their phenomic and genomic characterization uncovers novel biology.</title>
        <authorList>
            <person name="Wiegand S."/>
            <person name="Jogler M."/>
            <person name="Boedeker C."/>
            <person name="Pinto D."/>
            <person name="Vollmers J."/>
            <person name="Rivas-Marin E."/>
            <person name="Kohn T."/>
            <person name="Peeters S.H."/>
            <person name="Heuer A."/>
            <person name="Rast P."/>
            <person name="Oberbeckmann S."/>
            <person name="Bunk B."/>
            <person name="Jeske O."/>
            <person name="Meyerdierks A."/>
            <person name="Storesund J.E."/>
            <person name="Kallscheuer N."/>
            <person name="Luecker S."/>
            <person name="Lage O.M."/>
            <person name="Pohl T."/>
            <person name="Merkel B.J."/>
            <person name="Hornburger P."/>
            <person name="Mueller R.-W."/>
            <person name="Bruemmer F."/>
            <person name="Labrenz M."/>
            <person name="Spormann A.M."/>
            <person name="Op den Camp H."/>
            <person name="Overmann J."/>
            <person name="Amann R."/>
            <person name="Jetten M.S.M."/>
            <person name="Mascher T."/>
            <person name="Medema M.H."/>
            <person name="Devos D.P."/>
            <person name="Kaster A.-K."/>
            <person name="Ovreas L."/>
            <person name="Rohde M."/>
            <person name="Galperin M.Y."/>
            <person name="Jogler C."/>
        </authorList>
    </citation>
    <scope>NUCLEOTIDE SEQUENCE [LARGE SCALE GENOMIC DNA]</scope>
    <source>
        <strain evidence="3 4">ETA_A1</strain>
    </source>
</reference>
<dbReference type="Pfam" id="PF16126">
    <property type="entry name" value="DUF4838"/>
    <property type="match status" value="1"/>
</dbReference>
<dbReference type="SUPFAM" id="SSF49785">
    <property type="entry name" value="Galactose-binding domain-like"/>
    <property type="match status" value="1"/>
</dbReference>
<dbReference type="Proteomes" id="UP000319576">
    <property type="component" value="Chromosome"/>
</dbReference>
<evidence type="ECO:0000256" key="2">
    <source>
        <dbReference type="SAM" id="SignalP"/>
    </source>
</evidence>
<dbReference type="InterPro" id="IPR008979">
    <property type="entry name" value="Galactose-bd-like_sf"/>
</dbReference>
<dbReference type="RefSeq" id="WP_145241437.1">
    <property type="nucleotide sequence ID" value="NZ_CP036273.1"/>
</dbReference>
<name>A0A517XWZ7_9BACT</name>
<evidence type="ECO:0000256" key="1">
    <source>
        <dbReference type="ARBA" id="ARBA00022801"/>
    </source>
</evidence>
<dbReference type="OrthoDB" id="5136785at2"/>
<accession>A0A517XWZ7</accession>
<evidence type="ECO:0000313" key="4">
    <source>
        <dbReference type="Proteomes" id="UP000319576"/>
    </source>
</evidence>
<dbReference type="GO" id="GO:0005975">
    <property type="term" value="P:carbohydrate metabolic process"/>
    <property type="evidence" value="ECO:0007669"/>
    <property type="project" value="UniProtKB-ARBA"/>
</dbReference>
<dbReference type="SUPFAM" id="SSF55545">
    <property type="entry name" value="beta-N-acetylhexosaminidase-like domain"/>
    <property type="match status" value="1"/>
</dbReference>
<dbReference type="Gene3D" id="3.30.379.10">
    <property type="entry name" value="Chitobiase/beta-hexosaminidase domain 2-like"/>
    <property type="match status" value="1"/>
</dbReference>
<gene>
    <name evidence="3" type="ORF">ETAA1_40160</name>
</gene>
<protein>
    <submittedName>
        <fullName evidence="3">Glycosyl hydrolases family 2, sugar binding domain</fullName>
    </submittedName>
</protein>
<dbReference type="AlphaFoldDB" id="A0A517XWZ7"/>
<feature type="signal peptide" evidence="2">
    <location>
        <begin position="1"/>
        <end position="19"/>
    </location>
</feature>
<dbReference type="PANTHER" id="PTHR47406">
    <property type="entry name" value="COAGULATION FACTOR 5/8 TYPE, C-TERMINAL"/>
    <property type="match status" value="1"/>
</dbReference>
<dbReference type="GO" id="GO:0016787">
    <property type="term" value="F:hydrolase activity"/>
    <property type="evidence" value="ECO:0007669"/>
    <property type="project" value="UniProtKB-KW"/>
</dbReference>
<dbReference type="InterPro" id="IPR032287">
    <property type="entry name" value="DUF4838"/>
</dbReference>
<organism evidence="3 4">
    <name type="scientific">Urbifossiella limnaea</name>
    <dbReference type="NCBI Taxonomy" id="2528023"/>
    <lineage>
        <taxon>Bacteria</taxon>
        <taxon>Pseudomonadati</taxon>
        <taxon>Planctomycetota</taxon>
        <taxon>Planctomycetia</taxon>
        <taxon>Gemmatales</taxon>
        <taxon>Gemmataceae</taxon>
        <taxon>Urbifossiella</taxon>
    </lineage>
</organism>